<dbReference type="EC" id="3.4.19.12" evidence="3"/>
<dbReference type="InterPro" id="IPR028889">
    <property type="entry name" value="USP"/>
</dbReference>
<sequence>MSFMKWMSGGSSSNNTGSNGSGNIGNSLLVMAFRDCVNNYPYPRALPWKPRPAAGSKAPLQGEDALENVSKKTSLRTPERSAAALATASSGNTESLGANGHGNAAVDNIGNLSRGRTLLSIKERAAGLRWKRDKSGNSASGSDITSSVAVSVAANESNDSKAGLKMSEDTADNGDGHLQTSETARPISRDDVKTGAQEQQQQQQQERSAIDILTEDISSSAKYGIESSMFSELKDLFWLISTRIQRTGSLSPQGLVMKLKETNELFRSNAHQDAHEFLNYLLNEIAENVEKISKDKGLRTCSGAPLHGENPFHGKTWVHTLFEGLLTNETRCLSCERVTSREERILDVSVDIHENTSVTNCLNQFAAGELLCHNNKFYCDSCGGLQEAERRMRLKRLPNILALHLKRFKYHEGLGRYVKLSYRVNFPTELRVPNTTEETGDYLYSLSAVVVHLGGGPFHGHYISIVRSDDKWVLFDDDCVEIIQENELNNYFGDLPGFGSGYVLFYERTDFDPMQYDLPRPFGASAEKSVPASTSTSGSAPKALEASRLANGTEQQHSEANALHPSMTMPNLGAAAASLADSSKKRESGEESGTLFVAPTRPPPLISTSRSIHGGADTAPMSPVLMGSAPYSSNQTQTQQRHAQGRYDSNNNNSSSLTALAPELPHRTSLSKSRSWFSRRSKK</sequence>
<dbReference type="PANTHER" id="PTHR24006">
    <property type="entry name" value="UBIQUITIN CARBOXYL-TERMINAL HYDROLASE"/>
    <property type="match status" value="1"/>
</dbReference>
<keyword evidence="9" id="KW-1185">Reference proteome</keyword>
<accession>A0A9W8CLU1</accession>
<dbReference type="AlphaFoldDB" id="A0A9W8CLU1"/>
<feature type="compositionally biased region" description="Low complexity" evidence="6">
    <location>
        <begin position="197"/>
        <end position="206"/>
    </location>
</feature>
<dbReference type="InterPro" id="IPR038765">
    <property type="entry name" value="Papain-like_cys_pep_sf"/>
</dbReference>
<evidence type="ECO:0000259" key="7">
    <source>
        <dbReference type="PROSITE" id="PS50235"/>
    </source>
</evidence>
<gene>
    <name evidence="8" type="ORF">LPJ64_000061</name>
</gene>
<feature type="region of interest" description="Disordered" evidence="6">
    <location>
        <begin position="575"/>
        <end position="683"/>
    </location>
</feature>
<dbReference type="Proteomes" id="UP001145021">
    <property type="component" value="Unassembled WGS sequence"/>
</dbReference>
<feature type="region of interest" description="Disordered" evidence="6">
    <location>
        <begin position="51"/>
        <end position="99"/>
    </location>
</feature>
<dbReference type="PROSITE" id="PS50235">
    <property type="entry name" value="USP_3"/>
    <property type="match status" value="1"/>
</dbReference>
<reference evidence="8" key="1">
    <citation type="submission" date="2022-07" db="EMBL/GenBank/DDBJ databases">
        <title>Phylogenomic reconstructions and comparative analyses of Kickxellomycotina fungi.</title>
        <authorList>
            <person name="Reynolds N.K."/>
            <person name="Stajich J.E."/>
            <person name="Barry K."/>
            <person name="Grigoriev I.V."/>
            <person name="Crous P."/>
            <person name="Smith M.E."/>
        </authorList>
    </citation>
    <scope>NUCLEOTIDE SEQUENCE</scope>
    <source>
        <strain evidence="8">NBRC 105413</strain>
    </source>
</reference>
<name>A0A9W8CLU1_9FUNG</name>
<evidence type="ECO:0000313" key="8">
    <source>
        <dbReference type="EMBL" id="KAJ1648607.1"/>
    </source>
</evidence>
<feature type="compositionally biased region" description="Polar residues" evidence="6">
    <location>
        <begin position="87"/>
        <end position="96"/>
    </location>
</feature>
<dbReference type="PROSITE" id="PS00973">
    <property type="entry name" value="USP_2"/>
    <property type="match status" value="1"/>
</dbReference>
<evidence type="ECO:0000256" key="6">
    <source>
        <dbReference type="SAM" id="MobiDB-lite"/>
    </source>
</evidence>
<evidence type="ECO:0000256" key="2">
    <source>
        <dbReference type="ARBA" id="ARBA00009085"/>
    </source>
</evidence>
<feature type="region of interest" description="Disordered" evidence="6">
    <location>
        <begin position="1"/>
        <end position="21"/>
    </location>
</feature>
<protein>
    <recommendedName>
        <fullName evidence="3">ubiquitinyl hydrolase 1</fullName>
        <ecNumber evidence="3">3.4.19.12</ecNumber>
    </recommendedName>
</protein>
<feature type="compositionally biased region" description="Polar residues" evidence="6">
    <location>
        <begin position="630"/>
        <end position="642"/>
    </location>
</feature>
<comment type="caution">
    <text evidence="8">The sequence shown here is derived from an EMBL/GenBank/DDBJ whole genome shotgun (WGS) entry which is preliminary data.</text>
</comment>
<evidence type="ECO:0000256" key="3">
    <source>
        <dbReference type="ARBA" id="ARBA00012759"/>
    </source>
</evidence>
<dbReference type="GO" id="GO:0006508">
    <property type="term" value="P:proteolysis"/>
    <property type="evidence" value="ECO:0007669"/>
    <property type="project" value="UniProtKB-KW"/>
</dbReference>
<dbReference type="GO" id="GO:0005829">
    <property type="term" value="C:cytosol"/>
    <property type="evidence" value="ECO:0007669"/>
    <property type="project" value="TreeGrafter"/>
</dbReference>
<keyword evidence="5" id="KW-0378">Hydrolase</keyword>
<keyword evidence="4" id="KW-0645">Protease</keyword>
<feature type="domain" description="USP" evidence="7">
    <location>
        <begin position="194"/>
        <end position="509"/>
    </location>
</feature>
<dbReference type="GO" id="GO:0005634">
    <property type="term" value="C:nucleus"/>
    <property type="evidence" value="ECO:0007669"/>
    <property type="project" value="TreeGrafter"/>
</dbReference>
<comment type="similarity">
    <text evidence="2">Belongs to the peptidase C19 family.</text>
</comment>
<dbReference type="GO" id="GO:0016579">
    <property type="term" value="P:protein deubiquitination"/>
    <property type="evidence" value="ECO:0007669"/>
    <property type="project" value="InterPro"/>
</dbReference>
<evidence type="ECO:0000256" key="5">
    <source>
        <dbReference type="ARBA" id="ARBA00022801"/>
    </source>
</evidence>
<dbReference type="InterPro" id="IPR018200">
    <property type="entry name" value="USP_CS"/>
</dbReference>
<organism evidence="8 9">
    <name type="scientific">Coemansia asiatica</name>
    <dbReference type="NCBI Taxonomy" id="1052880"/>
    <lineage>
        <taxon>Eukaryota</taxon>
        <taxon>Fungi</taxon>
        <taxon>Fungi incertae sedis</taxon>
        <taxon>Zoopagomycota</taxon>
        <taxon>Kickxellomycotina</taxon>
        <taxon>Kickxellomycetes</taxon>
        <taxon>Kickxellales</taxon>
        <taxon>Kickxellaceae</taxon>
        <taxon>Coemansia</taxon>
    </lineage>
</organism>
<dbReference type="SUPFAM" id="SSF54001">
    <property type="entry name" value="Cysteine proteinases"/>
    <property type="match status" value="1"/>
</dbReference>
<dbReference type="PANTHER" id="PTHR24006:SF733">
    <property type="entry name" value="RE52890P"/>
    <property type="match status" value="1"/>
</dbReference>
<dbReference type="InterPro" id="IPR050164">
    <property type="entry name" value="Peptidase_C19"/>
</dbReference>
<evidence type="ECO:0000313" key="9">
    <source>
        <dbReference type="Proteomes" id="UP001145021"/>
    </source>
</evidence>
<evidence type="ECO:0000256" key="4">
    <source>
        <dbReference type="ARBA" id="ARBA00022670"/>
    </source>
</evidence>
<dbReference type="InterPro" id="IPR001394">
    <property type="entry name" value="Peptidase_C19_UCH"/>
</dbReference>
<evidence type="ECO:0000256" key="1">
    <source>
        <dbReference type="ARBA" id="ARBA00000707"/>
    </source>
</evidence>
<proteinExistence type="inferred from homology"/>
<dbReference type="GO" id="GO:0004843">
    <property type="term" value="F:cysteine-type deubiquitinase activity"/>
    <property type="evidence" value="ECO:0007669"/>
    <property type="project" value="UniProtKB-EC"/>
</dbReference>
<comment type="catalytic activity">
    <reaction evidence="1">
        <text>Thiol-dependent hydrolysis of ester, thioester, amide, peptide and isopeptide bonds formed by the C-terminal Gly of ubiquitin (a 76-residue protein attached to proteins as an intracellular targeting signal).</text>
        <dbReference type="EC" id="3.4.19.12"/>
    </reaction>
</comment>
<dbReference type="Gene3D" id="3.90.70.10">
    <property type="entry name" value="Cysteine proteinases"/>
    <property type="match status" value="1"/>
</dbReference>
<feature type="region of interest" description="Disordered" evidence="6">
    <location>
        <begin position="158"/>
        <end position="208"/>
    </location>
</feature>
<feature type="compositionally biased region" description="Low complexity" evidence="6">
    <location>
        <begin position="8"/>
        <end position="18"/>
    </location>
</feature>
<dbReference type="EMBL" id="JANBOH010000002">
    <property type="protein sequence ID" value="KAJ1648607.1"/>
    <property type="molecule type" value="Genomic_DNA"/>
</dbReference>
<feature type="region of interest" description="Disordered" evidence="6">
    <location>
        <begin position="522"/>
        <end position="542"/>
    </location>
</feature>
<dbReference type="Pfam" id="PF00443">
    <property type="entry name" value="UCH"/>
    <property type="match status" value="1"/>
</dbReference>
<dbReference type="CDD" id="cd02663">
    <property type="entry name" value="Peptidase_C19G"/>
    <property type="match status" value="1"/>
</dbReference>